<dbReference type="EMBL" id="CM045761">
    <property type="protein sequence ID" value="KAI8015258.1"/>
    <property type="molecule type" value="Genomic_DNA"/>
</dbReference>
<sequence>MQQQSCPCVSTPTLCLSLSPLNTDYCSVADCASSSTISLIFSGLMGSSTTEPLPAMQEVFLEFRAGKMLMEGKRVIPDSRKGLVRIARGEEGLAHFQWLDRTHNVVEDDQIVFPDEAVFEKVTQASGRVYILKFNTDDRKFFFWMQEPNAEGDSQLCDSVNFYINRPLEFLGEEEPDASVPLQNSEDMVEDDISSRAGNLVGPSIGADVTSDVTSSGPVKLADLQRILSNIGPAAGEVEDPDAGFGLGDILRPDLIFPLLETLPMEEQLTPYLPEGQWTPEELMDLLQSPPFRQQIDSFTYVLRTGQIDLTQFGIDPSKYKFTVLSFLEALEDSLPKMSESEETRQGEKDLSSRASNHRDPLDEGQ</sequence>
<dbReference type="Proteomes" id="UP001060215">
    <property type="component" value="Chromosome 4"/>
</dbReference>
<keyword evidence="1" id="KW-0647">Proteasome</keyword>
<evidence type="ECO:0000313" key="1">
    <source>
        <dbReference type="EMBL" id="KAI8015258.1"/>
    </source>
</evidence>
<reference evidence="1 2" key="1">
    <citation type="journal article" date="2022" name="Plant J.">
        <title>Chromosome-level genome of Camellia lanceoleosa provides a valuable resource for understanding genome evolution and self-incompatibility.</title>
        <authorList>
            <person name="Gong W."/>
            <person name="Xiao S."/>
            <person name="Wang L."/>
            <person name="Liao Z."/>
            <person name="Chang Y."/>
            <person name="Mo W."/>
            <person name="Hu G."/>
            <person name="Li W."/>
            <person name="Zhao G."/>
            <person name="Zhu H."/>
            <person name="Hu X."/>
            <person name="Ji K."/>
            <person name="Xiang X."/>
            <person name="Song Q."/>
            <person name="Yuan D."/>
            <person name="Jin S."/>
            <person name="Zhang L."/>
        </authorList>
    </citation>
    <scope>NUCLEOTIDE SEQUENCE [LARGE SCALE GENOMIC DNA]</scope>
    <source>
        <strain evidence="1">SQ_2022a</strain>
    </source>
</reference>
<protein>
    <submittedName>
        <fullName evidence="1">26S proteasome regulatory subunit RPN13</fullName>
    </submittedName>
</protein>
<accession>A0ACC0HPB3</accession>
<evidence type="ECO:0000313" key="2">
    <source>
        <dbReference type="Proteomes" id="UP001060215"/>
    </source>
</evidence>
<gene>
    <name evidence="1" type="ORF">LOK49_LG05G01762</name>
</gene>
<name>A0ACC0HPB3_9ERIC</name>
<keyword evidence="2" id="KW-1185">Reference proteome</keyword>
<proteinExistence type="predicted"/>
<organism evidence="1 2">
    <name type="scientific">Camellia lanceoleosa</name>
    <dbReference type="NCBI Taxonomy" id="1840588"/>
    <lineage>
        <taxon>Eukaryota</taxon>
        <taxon>Viridiplantae</taxon>
        <taxon>Streptophyta</taxon>
        <taxon>Embryophyta</taxon>
        <taxon>Tracheophyta</taxon>
        <taxon>Spermatophyta</taxon>
        <taxon>Magnoliopsida</taxon>
        <taxon>eudicotyledons</taxon>
        <taxon>Gunneridae</taxon>
        <taxon>Pentapetalae</taxon>
        <taxon>asterids</taxon>
        <taxon>Ericales</taxon>
        <taxon>Theaceae</taxon>
        <taxon>Camellia</taxon>
    </lineage>
</organism>
<comment type="caution">
    <text evidence="1">The sequence shown here is derived from an EMBL/GenBank/DDBJ whole genome shotgun (WGS) entry which is preliminary data.</text>
</comment>